<organism evidence="1 2">
    <name type="scientific">Effusibacillus lacus</name>
    <dbReference type="NCBI Taxonomy" id="1348429"/>
    <lineage>
        <taxon>Bacteria</taxon>
        <taxon>Bacillati</taxon>
        <taxon>Bacillota</taxon>
        <taxon>Bacilli</taxon>
        <taxon>Bacillales</taxon>
        <taxon>Alicyclobacillaceae</taxon>
        <taxon>Effusibacillus</taxon>
    </lineage>
</organism>
<proteinExistence type="predicted"/>
<comment type="caution">
    <text evidence="1">The sequence shown here is derived from an EMBL/GenBank/DDBJ whole genome shotgun (WGS) entry which is preliminary data.</text>
</comment>
<dbReference type="RefSeq" id="WP_096182612.1">
    <property type="nucleotide sequence ID" value="NZ_BDUF01000068.1"/>
</dbReference>
<gene>
    <name evidence="1" type="ORF">EFBL_2530</name>
</gene>
<dbReference type="Proteomes" id="UP000217785">
    <property type="component" value="Unassembled WGS sequence"/>
</dbReference>
<dbReference type="InterPro" id="IPR024562">
    <property type="entry name" value="YqhG"/>
</dbReference>
<dbReference type="AlphaFoldDB" id="A0A292YLS0"/>
<dbReference type="OrthoDB" id="2433584at2"/>
<evidence type="ECO:0000313" key="1">
    <source>
        <dbReference type="EMBL" id="GAX90888.1"/>
    </source>
</evidence>
<reference evidence="2" key="1">
    <citation type="submission" date="2017-07" db="EMBL/GenBank/DDBJ databases">
        <title>Draft genome sequence of Effusibacillus lacus strain skLN1.</title>
        <authorList>
            <person name="Watanabe M."/>
            <person name="Kojima H."/>
            <person name="Fukui M."/>
        </authorList>
    </citation>
    <scope>NUCLEOTIDE SEQUENCE [LARGE SCALE GENOMIC DNA]</scope>
    <source>
        <strain evidence="2">skLN1</strain>
    </source>
</reference>
<sequence length="281" mass="32498">MDKTQIRNYCKRYFAATGTPILREEPDYLQVELPIEIDKELTDRPYYWMWIEATGETPKPTVLNLIFDSNVQVDGVDRTELVTLGSFRLEKIFASATRRGQFVCQFQTGSTVGIRVPFLLTSLKISYIADRRKDEIRSYGINLRSNQVVRDLYEQVCTLPMTSQLPVPYTEQLANKEILAASLQTGWQRIQDVVMQEIQEGDHAWAAEAMERLAQEIEQLEAYYQSLALNEEETPSMLAAERELRFAELKWRCKPRIQIQPLHFGLLYLDPTQFTGTSART</sequence>
<keyword evidence="2" id="KW-1185">Reference proteome</keyword>
<dbReference type="EMBL" id="BDUF01000068">
    <property type="protein sequence ID" value="GAX90888.1"/>
    <property type="molecule type" value="Genomic_DNA"/>
</dbReference>
<name>A0A292YLS0_9BACL</name>
<evidence type="ECO:0000313" key="2">
    <source>
        <dbReference type="Proteomes" id="UP000217785"/>
    </source>
</evidence>
<dbReference type="Pfam" id="PF11079">
    <property type="entry name" value="YqhG"/>
    <property type="match status" value="1"/>
</dbReference>
<accession>A0A292YLS0</accession>
<evidence type="ECO:0008006" key="3">
    <source>
        <dbReference type="Google" id="ProtNLM"/>
    </source>
</evidence>
<protein>
    <recommendedName>
        <fullName evidence="3">YqhG</fullName>
    </recommendedName>
</protein>